<name>A0ABW0UR08_9ACTN</name>
<dbReference type="Proteomes" id="UP001596154">
    <property type="component" value="Unassembled WGS sequence"/>
</dbReference>
<sequence length="290" mass="33170">MSVSEDQQDPIYQGHRLRKRLRAARESAGLTHTDVAEALEWSPSKINRIETGKVGLTITDARVLLELYGVNDADQVREITAMARAARRPPWWSAYRNVAAEEFLRYLSYESSAIRIRNFESNLVPGLLQTEEYAKEVFGMPGGSVNVDALLSLRLERQDRIVRTGGPELFFILDEAALRRIVGSEQIMKNQYEKLLTLNEMDNVAIKVAPFTAGLYPQFRSPYVLFQFAEEDEDLVAYLEKPDGQVLLSERSPFTGLGAKEPSDYLDDFWYVEKQVALDLDEEFLFRSFR</sequence>
<dbReference type="InterPro" id="IPR043917">
    <property type="entry name" value="DUF5753"/>
</dbReference>
<dbReference type="InterPro" id="IPR010982">
    <property type="entry name" value="Lambda_DNA-bd_dom_sf"/>
</dbReference>
<dbReference type="Gene3D" id="1.10.260.40">
    <property type="entry name" value="lambda repressor-like DNA-binding domains"/>
    <property type="match status" value="1"/>
</dbReference>
<dbReference type="RefSeq" id="WP_381021195.1">
    <property type="nucleotide sequence ID" value="NZ_JBHSNY010000004.1"/>
</dbReference>
<protein>
    <submittedName>
        <fullName evidence="2">Helix-turn-helix domain-containing protein</fullName>
    </submittedName>
</protein>
<dbReference type="Pfam" id="PF13560">
    <property type="entry name" value="HTH_31"/>
    <property type="match status" value="1"/>
</dbReference>
<keyword evidence="3" id="KW-1185">Reference proteome</keyword>
<reference evidence="3" key="1">
    <citation type="journal article" date="2019" name="Int. J. Syst. Evol. Microbiol.">
        <title>The Global Catalogue of Microorganisms (GCM) 10K type strain sequencing project: providing services to taxonomists for standard genome sequencing and annotation.</title>
        <authorList>
            <consortium name="The Broad Institute Genomics Platform"/>
            <consortium name="The Broad Institute Genome Sequencing Center for Infectious Disease"/>
            <person name="Wu L."/>
            <person name="Ma J."/>
        </authorList>
    </citation>
    <scope>NUCLEOTIDE SEQUENCE [LARGE SCALE GENOMIC DNA]</scope>
    <source>
        <strain evidence="3">CGMCC 4.7248</strain>
    </source>
</reference>
<gene>
    <name evidence="2" type="ORF">ACFPZJ_14445</name>
</gene>
<dbReference type="SMART" id="SM00530">
    <property type="entry name" value="HTH_XRE"/>
    <property type="match status" value="1"/>
</dbReference>
<accession>A0ABW0UR08</accession>
<proteinExistence type="predicted"/>
<dbReference type="InterPro" id="IPR001387">
    <property type="entry name" value="Cro/C1-type_HTH"/>
</dbReference>
<evidence type="ECO:0000313" key="2">
    <source>
        <dbReference type="EMBL" id="MFC5634961.1"/>
    </source>
</evidence>
<dbReference type="EMBL" id="JBHSNY010000004">
    <property type="protein sequence ID" value="MFC5634961.1"/>
    <property type="molecule type" value="Genomic_DNA"/>
</dbReference>
<dbReference type="PROSITE" id="PS50943">
    <property type="entry name" value="HTH_CROC1"/>
    <property type="match status" value="1"/>
</dbReference>
<evidence type="ECO:0000259" key="1">
    <source>
        <dbReference type="PROSITE" id="PS50943"/>
    </source>
</evidence>
<feature type="domain" description="HTH cro/C1-type" evidence="1">
    <location>
        <begin position="21"/>
        <end position="76"/>
    </location>
</feature>
<dbReference type="SUPFAM" id="SSF47413">
    <property type="entry name" value="lambda repressor-like DNA-binding domains"/>
    <property type="match status" value="1"/>
</dbReference>
<comment type="caution">
    <text evidence="2">The sequence shown here is derived from an EMBL/GenBank/DDBJ whole genome shotgun (WGS) entry which is preliminary data.</text>
</comment>
<evidence type="ECO:0000313" key="3">
    <source>
        <dbReference type="Proteomes" id="UP001596154"/>
    </source>
</evidence>
<dbReference type="Pfam" id="PF19054">
    <property type="entry name" value="DUF5753"/>
    <property type="match status" value="1"/>
</dbReference>
<dbReference type="CDD" id="cd00093">
    <property type="entry name" value="HTH_XRE"/>
    <property type="match status" value="1"/>
</dbReference>
<organism evidence="2 3">
    <name type="scientific">Streptomyces bullii</name>
    <dbReference type="NCBI Taxonomy" id="349910"/>
    <lineage>
        <taxon>Bacteria</taxon>
        <taxon>Bacillati</taxon>
        <taxon>Actinomycetota</taxon>
        <taxon>Actinomycetes</taxon>
        <taxon>Kitasatosporales</taxon>
        <taxon>Streptomycetaceae</taxon>
        <taxon>Streptomyces</taxon>
    </lineage>
</organism>